<keyword evidence="5 7" id="KW-0472">Membrane</keyword>
<feature type="transmembrane region" description="Helical" evidence="7">
    <location>
        <begin position="206"/>
        <end position="225"/>
    </location>
</feature>
<dbReference type="Pfam" id="PF03006">
    <property type="entry name" value="HlyIII"/>
    <property type="match status" value="1"/>
</dbReference>
<dbReference type="GO" id="GO:0038023">
    <property type="term" value="F:signaling receptor activity"/>
    <property type="evidence" value="ECO:0007669"/>
    <property type="project" value="TreeGrafter"/>
</dbReference>
<feature type="transmembrane region" description="Helical" evidence="7">
    <location>
        <begin position="232"/>
        <end position="252"/>
    </location>
</feature>
<comment type="similarity">
    <text evidence="2">Belongs to the ADIPOR family.</text>
</comment>
<reference evidence="8" key="1">
    <citation type="submission" date="2023-06" db="EMBL/GenBank/DDBJ databases">
        <authorList>
            <person name="Delattre M."/>
        </authorList>
    </citation>
    <scope>NUCLEOTIDE SEQUENCE</scope>
    <source>
        <strain evidence="8">AF72</strain>
    </source>
</reference>
<feature type="binding site" evidence="6">
    <location>
        <position position="241"/>
    </location>
    <ligand>
        <name>Zn(2+)</name>
        <dbReference type="ChEBI" id="CHEBI:29105"/>
    </ligand>
</feature>
<evidence type="ECO:0000256" key="2">
    <source>
        <dbReference type="ARBA" id="ARBA00007018"/>
    </source>
</evidence>
<keyword evidence="3 7" id="KW-0812">Transmembrane</keyword>
<feature type="transmembrane region" description="Helical" evidence="7">
    <location>
        <begin position="168"/>
        <end position="186"/>
    </location>
</feature>
<gene>
    <name evidence="8" type="ORF">MSPICULIGERA_LOCUS11455</name>
</gene>
<evidence type="ECO:0000313" key="8">
    <source>
        <dbReference type="EMBL" id="CAJ0573086.1"/>
    </source>
</evidence>
<keyword evidence="9" id="KW-1185">Reference proteome</keyword>
<evidence type="ECO:0000256" key="6">
    <source>
        <dbReference type="PIRSR" id="PIRSR604254-1"/>
    </source>
</evidence>
<dbReference type="EMBL" id="CATQJA010002613">
    <property type="protein sequence ID" value="CAJ0573086.1"/>
    <property type="molecule type" value="Genomic_DNA"/>
</dbReference>
<evidence type="ECO:0000256" key="1">
    <source>
        <dbReference type="ARBA" id="ARBA00004141"/>
    </source>
</evidence>
<comment type="subcellular location">
    <subcellularLocation>
        <location evidence="1">Membrane</location>
        <topology evidence="1">Multi-pass membrane protein</topology>
    </subcellularLocation>
</comment>
<feature type="transmembrane region" description="Helical" evidence="7">
    <location>
        <begin position="41"/>
        <end position="60"/>
    </location>
</feature>
<keyword evidence="4 7" id="KW-1133">Transmembrane helix</keyword>
<feature type="transmembrane region" description="Helical" evidence="7">
    <location>
        <begin position="101"/>
        <end position="123"/>
    </location>
</feature>
<evidence type="ECO:0000256" key="4">
    <source>
        <dbReference type="ARBA" id="ARBA00022989"/>
    </source>
</evidence>
<keyword evidence="6" id="KW-0862">Zinc</keyword>
<feature type="binding site" evidence="6">
    <location>
        <position position="90"/>
    </location>
    <ligand>
        <name>Zn(2+)</name>
        <dbReference type="ChEBI" id="CHEBI:29105"/>
    </ligand>
</feature>
<evidence type="ECO:0000313" key="9">
    <source>
        <dbReference type="Proteomes" id="UP001177023"/>
    </source>
</evidence>
<feature type="transmembrane region" description="Helical" evidence="7">
    <location>
        <begin position="72"/>
        <end position="92"/>
    </location>
</feature>
<evidence type="ECO:0000256" key="5">
    <source>
        <dbReference type="ARBA" id="ARBA00023136"/>
    </source>
</evidence>
<sequence>MLTSNDVPILLQRLHIQNGYRPMNQPRFYYYKSAFQVHNELVNVWTHFVPILLLTVYYIIPELQSDAPRFPALLLHFGTVCLMTGSTIAHLLHSRSPIDHVFWFCVDFAGIGIWSLTIGLQRYSAEHESGLLFDWLYLPSLLIVVLPIQFMTTTVFFVTRPHWKMRNLIRLIACLTMAIYLNAPLVRRFWTTPTETSPSLQMHSRAFQWLLVSGIFMGGNVPERWFPGRFDLLGYGHQLFHICIIMVAWNLVDAAHLDCDPSTASPFLPKNLATLFVLLIGIAVIFETIRRLMRFAIEKYAEMPNSEKEE</sequence>
<dbReference type="GO" id="GO:0016020">
    <property type="term" value="C:membrane"/>
    <property type="evidence" value="ECO:0007669"/>
    <property type="project" value="UniProtKB-SubCell"/>
</dbReference>
<protein>
    <submittedName>
        <fullName evidence="8">Uncharacterized protein</fullName>
    </submittedName>
</protein>
<keyword evidence="6" id="KW-0479">Metal-binding</keyword>
<dbReference type="PANTHER" id="PTHR20855:SF92">
    <property type="entry name" value="PROGESTIN AND ADIPOQ RECEPTOR FAMILY MEMBER 3-LIKE"/>
    <property type="match status" value="1"/>
</dbReference>
<evidence type="ECO:0000256" key="7">
    <source>
        <dbReference type="SAM" id="Phobius"/>
    </source>
</evidence>
<proteinExistence type="inferred from homology"/>
<name>A0AA36FZV0_9BILA</name>
<dbReference type="PANTHER" id="PTHR20855">
    <property type="entry name" value="ADIPOR/PROGESTIN RECEPTOR-RELATED"/>
    <property type="match status" value="1"/>
</dbReference>
<evidence type="ECO:0000256" key="3">
    <source>
        <dbReference type="ARBA" id="ARBA00022692"/>
    </source>
</evidence>
<dbReference type="InterPro" id="IPR004254">
    <property type="entry name" value="AdipoR/HlyIII-related"/>
</dbReference>
<dbReference type="Proteomes" id="UP001177023">
    <property type="component" value="Unassembled WGS sequence"/>
</dbReference>
<feature type="transmembrane region" description="Helical" evidence="7">
    <location>
        <begin position="135"/>
        <end position="156"/>
    </location>
</feature>
<accession>A0AA36FZV0</accession>
<feature type="transmembrane region" description="Helical" evidence="7">
    <location>
        <begin position="272"/>
        <end position="289"/>
    </location>
</feature>
<comment type="caution">
    <text evidence="8">The sequence shown here is derived from an EMBL/GenBank/DDBJ whole genome shotgun (WGS) entry which is preliminary data.</text>
</comment>
<organism evidence="8 9">
    <name type="scientific">Mesorhabditis spiculigera</name>
    <dbReference type="NCBI Taxonomy" id="96644"/>
    <lineage>
        <taxon>Eukaryota</taxon>
        <taxon>Metazoa</taxon>
        <taxon>Ecdysozoa</taxon>
        <taxon>Nematoda</taxon>
        <taxon>Chromadorea</taxon>
        <taxon>Rhabditida</taxon>
        <taxon>Rhabditina</taxon>
        <taxon>Rhabditomorpha</taxon>
        <taxon>Rhabditoidea</taxon>
        <taxon>Rhabditidae</taxon>
        <taxon>Mesorhabditinae</taxon>
        <taxon>Mesorhabditis</taxon>
    </lineage>
</organism>
<feature type="binding site" evidence="6">
    <location>
        <position position="237"/>
    </location>
    <ligand>
        <name>Zn(2+)</name>
        <dbReference type="ChEBI" id="CHEBI:29105"/>
    </ligand>
</feature>
<dbReference type="GO" id="GO:0046872">
    <property type="term" value="F:metal ion binding"/>
    <property type="evidence" value="ECO:0007669"/>
    <property type="project" value="UniProtKB-KW"/>
</dbReference>
<dbReference type="AlphaFoldDB" id="A0AA36FZV0"/>
<feature type="non-terminal residue" evidence="8">
    <location>
        <position position="1"/>
    </location>
</feature>